<sequence>MAAESAVKLVNRTEESHDASQVAAKLKQVLVKAENEKLKKEKLIAKYKAGNVPSSAVLAQLRLIMNDAMGIERNEKQILEGISKINVLIGKIQDMGPGDLDETEPLMTGNMLYLAKAMLLSASERKETRGAHIRKDYPHTDNQNFRKTTVASYFNDGTIDIAFKEVL</sequence>
<dbReference type="Proteomes" id="UP000463883">
    <property type="component" value="Chromosome"/>
</dbReference>
<dbReference type="EMBL" id="CP047591">
    <property type="protein sequence ID" value="QHI72748.1"/>
    <property type="molecule type" value="Genomic_DNA"/>
</dbReference>
<feature type="domain" description="Fumarate reductase/succinate dehydrogenase flavoprotein-like C-terminal" evidence="1">
    <location>
        <begin position="60"/>
        <end position="166"/>
    </location>
</feature>
<evidence type="ECO:0000313" key="3">
    <source>
        <dbReference type="Proteomes" id="UP000463883"/>
    </source>
</evidence>
<dbReference type="RefSeq" id="WP_162362515.1">
    <property type="nucleotide sequence ID" value="NZ_CP047591.1"/>
</dbReference>
<dbReference type="PANTHER" id="PTHR11632">
    <property type="entry name" value="SUCCINATE DEHYDROGENASE 2 FLAVOPROTEIN SUBUNIT"/>
    <property type="match status" value="1"/>
</dbReference>
<evidence type="ECO:0000259" key="1">
    <source>
        <dbReference type="Pfam" id="PF02910"/>
    </source>
</evidence>
<dbReference type="PANTHER" id="PTHR11632:SF51">
    <property type="entry name" value="SUCCINATE DEHYDROGENASE [UBIQUINONE] FLAVOPROTEIN SUBUNIT, MITOCHONDRIAL"/>
    <property type="match status" value="1"/>
</dbReference>
<dbReference type="AlphaFoldDB" id="A0A6P1ML19"/>
<dbReference type="InterPro" id="IPR037099">
    <property type="entry name" value="Fum_R/Succ_DH_flav-like_C_sf"/>
</dbReference>
<gene>
    <name evidence="2" type="ORF">Ami3637_10340</name>
</gene>
<name>A0A6P1ML19_9FIRM</name>
<dbReference type="GO" id="GO:0050660">
    <property type="term" value="F:flavin adenine dinucleotide binding"/>
    <property type="evidence" value="ECO:0007669"/>
    <property type="project" value="TreeGrafter"/>
</dbReference>
<proteinExistence type="predicted"/>
<dbReference type="InterPro" id="IPR030664">
    <property type="entry name" value="SdhA/FrdA/AprA"/>
</dbReference>
<organism evidence="2 3">
    <name type="scientific">Aminipila terrae</name>
    <dbReference type="NCBI Taxonomy" id="2697030"/>
    <lineage>
        <taxon>Bacteria</taxon>
        <taxon>Bacillati</taxon>
        <taxon>Bacillota</taxon>
        <taxon>Clostridia</taxon>
        <taxon>Peptostreptococcales</taxon>
        <taxon>Anaerovoracaceae</taxon>
        <taxon>Aminipila</taxon>
    </lineage>
</organism>
<dbReference type="InterPro" id="IPR015939">
    <property type="entry name" value="Fum_Rdtase/Succ_DH_flav-like_C"/>
</dbReference>
<reference evidence="2 3" key="1">
    <citation type="submission" date="2020-01" db="EMBL/GenBank/DDBJ databases">
        <title>Genomic analysis of Aminipila sp. CBA3637.</title>
        <authorList>
            <person name="Kim Y.B."/>
            <person name="Roh S.W."/>
        </authorList>
    </citation>
    <scope>NUCLEOTIDE SEQUENCE [LARGE SCALE GENOMIC DNA]</scope>
    <source>
        <strain evidence="2 3">CBA3637</strain>
    </source>
</reference>
<accession>A0A6P1ML19</accession>
<dbReference type="GO" id="GO:0009055">
    <property type="term" value="F:electron transfer activity"/>
    <property type="evidence" value="ECO:0007669"/>
    <property type="project" value="TreeGrafter"/>
</dbReference>
<keyword evidence="3" id="KW-1185">Reference proteome</keyword>
<dbReference type="GO" id="GO:0005886">
    <property type="term" value="C:plasma membrane"/>
    <property type="evidence" value="ECO:0007669"/>
    <property type="project" value="TreeGrafter"/>
</dbReference>
<dbReference type="KEGG" id="amic:Ami3637_10340"/>
<protein>
    <recommendedName>
        <fullName evidence="1">Fumarate reductase/succinate dehydrogenase flavoprotein-like C-terminal domain-containing protein</fullName>
    </recommendedName>
</protein>
<dbReference type="SUPFAM" id="SSF46977">
    <property type="entry name" value="Succinate dehydrogenase/fumarate reductase flavoprotein C-terminal domain"/>
    <property type="match status" value="1"/>
</dbReference>
<dbReference type="Gene3D" id="1.20.58.100">
    <property type="entry name" value="Fumarate reductase/succinate dehydrogenase flavoprotein-like, C-terminal domain"/>
    <property type="match status" value="1"/>
</dbReference>
<dbReference type="GO" id="GO:0009061">
    <property type="term" value="P:anaerobic respiration"/>
    <property type="evidence" value="ECO:0007669"/>
    <property type="project" value="TreeGrafter"/>
</dbReference>
<dbReference type="Pfam" id="PF02910">
    <property type="entry name" value="Succ_DH_flav_C"/>
    <property type="match status" value="1"/>
</dbReference>
<evidence type="ECO:0000313" key="2">
    <source>
        <dbReference type="EMBL" id="QHI72748.1"/>
    </source>
</evidence>
<dbReference type="GO" id="GO:0000104">
    <property type="term" value="F:succinate dehydrogenase activity"/>
    <property type="evidence" value="ECO:0007669"/>
    <property type="project" value="TreeGrafter"/>
</dbReference>